<sequence length="176" mass="18468">MTVPAPTGAGVALVLHVGAGPHHVGVPVPVAVRITNTGAAPIRMPCVLDGSETATRLPHYGPAVLYEGAQVAAPPAAEDPLVGPVRPEDLRLLRPGEWFDPTARSDGGGLPLSTFSTFRPDRPGAYRFTLRLDTTGGTEAWMGRFGQEPYREPVLPLIAEVPQVALTAAVDVVVEP</sequence>
<protein>
    <submittedName>
        <fullName evidence="1">Uncharacterized protein</fullName>
    </submittedName>
</protein>
<dbReference type="EMBL" id="OBDO01000004">
    <property type="protein sequence ID" value="SNX96652.1"/>
    <property type="molecule type" value="Genomic_DNA"/>
</dbReference>
<gene>
    <name evidence="1" type="ORF">SAMN06893097_104367</name>
</gene>
<dbReference type="OrthoDB" id="4170469at2"/>
<proteinExistence type="predicted"/>
<dbReference type="RefSeq" id="WP_097206643.1">
    <property type="nucleotide sequence ID" value="NZ_JACHXB010000002.1"/>
</dbReference>
<organism evidence="1 2">
    <name type="scientific">Geodermatophilus sabuli</name>
    <dbReference type="NCBI Taxonomy" id="1564158"/>
    <lineage>
        <taxon>Bacteria</taxon>
        <taxon>Bacillati</taxon>
        <taxon>Actinomycetota</taxon>
        <taxon>Actinomycetes</taxon>
        <taxon>Geodermatophilales</taxon>
        <taxon>Geodermatophilaceae</taxon>
        <taxon>Geodermatophilus</taxon>
    </lineage>
</organism>
<keyword evidence="2" id="KW-1185">Reference proteome</keyword>
<name>A0A285EBZ5_9ACTN</name>
<accession>A0A285EBZ5</accession>
<dbReference type="AlphaFoldDB" id="A0A285EBZ5"/>
<evidence type="ECO:0000313" key="2">
    <source>
        <dbReference type="Proteomes" id="UP000219514"/>
    </source>
</evidence>
<evidence type="ECO:0000313" key="1">
    <source>
        <dbReference type="EMBL" id="SNX96652.1"/>
    </source>
</evidence>
<dbReference type="Proteomes" id="UP000219514">
    <property type="component" value="Unassembled WGS sequence"/>
</dbReference>
<reference evidence="1 2" key="1">
    <citation type="submission" date="2017-09" db="EMBL/GenBank/DDBJ databases">
        <authorList>
            <person name="Ehlers B."/>
            <person name="Leendertz F.H."/>
        </authorList>
    </citation>
    <scope>NUCLEOTIDE SEQUENCE [LARGE SCALE GENOMIC DNA]</scope>
    <source>
        <strain evidence="1 2">DSM 46844</strain>
    </source>
</reference>